<keyword evidence="2" id="KW-1185">Reference proteome</keyword>
<reference evidence="1 2" key="1">
    <citation type="submission" date="2018-03" db="EMBL/GenBank/DDBJ databases">
        <title>Genomic Encyclopedia of Archaeal and Bacterial Type Strains, Phase II (KMG-II): from individual species to whole genera.</title>
        <authorList>
            <person name="Goeker M."/>
        </authorList>
    </citation>
    <scope>NUCLEOTIDE SEQUENCE [LARGE SCALE GENOMIC DNA]</scope>
    <source>
        <strain evidence="1 2">DSM 100214</strain>
    </source>
</reference>
<dbReference type="OrthoDB" id="9973621at2"/>
<evidence type="ECO:0000313" key="1">
    <source>
        <dbReference type="EMBL" id="PXV60260.1"/>
    </source>
</evidence>
<gene>
    <name evidence="1" type="ORF">CLV62_12936</name>
</gene>
<accession>A0A2V3PJA3</accession>
<dbReference type="RefSeq" id="WP_110312070.1">
    <property type="nucleotide sequence ID" value="NZ_QICL01000029.1"/>
</dbReference>
<sequence length="134" mass="15121">MKTKLTPLQELRLERSRLKNECAEYEEKLHGNWHYAKGHFGRLALGSVFSSAKSGIADLFSLGKNHESDEDSEENTSSPSLVTQMFLGAAPFVWEMVQPMIMNMIMKKIKSIFGGGENKTKKKLKKKNKASDLD</sequence>
<organism evidence="1 2">
    <name type="scientific">Dysgonomonas alginatilytica</name>
    <dbReference type="NCBI Taxonomy" id="1605892"/>
    <lineage>
        <taxon>Bacteria</taxon>
        <taxon>Pseudomonadati</taxon>
        <taxon>Bacteroidota</taxon>
        <taxon>Bacteroidia</taxon>
        <taxon>Bacteroidales</taxon>
        <taxon>Dysgonomonadaceae</taxon>
        <taxon>Dysgonomonas</taxon>
    </lineage>
</organism>
<comment type="caution">
    <text evidence="1">The sequence shown here is derived from an EMBL/GenBank/DDBJ whole genome shotgun (WGS) entry which is preliminary data.</text>
</comment>
<name>A0A2V3PJA3_9BACT</name>
<dbReference type="Proteomes" id="UP000247973">
    <property type="component" value="Unassembled WGS sequence"/>
</dbReference>
<dbReference type="EMBL" id="QICL01000029">
    <property type="protein sequence ID" value="PXV60260.1"/>
    <property type="molecule type" value="Genomic_DNA"/>
</dbReference>
<dbReference type="AlphaFoldDB" id="A0A2V3PJA3"/>
<evidence type="ECO:0000313" key="2">
    <source>
        <dbReference type="Proteomes" id="UP000247973"/>
    </source>
</evidence>
<protein>
    <submittedName>
        <fullName evidence="1">Uncharacterized protein</fullName>
    </submittedName>
</protein>
<proteinExistence type="predicted"/>